<dbReference type="GO" id="GO:0009306">
    <property type="term" value="P:protein secretion"/>
    <property type="evidence" value="ECO:0007669"/>
    <property type="project" value="InterPro"/>
</dbReference>
<dbReference type="PIRSF" id="PIRSF004669">
    <property type="entry name" value="FliQ"/>
    <property type="match status" value="1"/>
</dbReference>
<organism evidence="10 11">
    <name type="scientific">Rhizobium rhizoryzae</name>
    <dbReference type="NCBI Taxonomy" id="451876"/>
    <lineage>
        <taxon>Bacteria</taxon>
        <taxon>Pseudomonadati</taxon>
        <taxon>Pseudomonadota</taxon>
        <taxon>Alphaproteobacteria</taxon>
        <taxon>Hyphomicrobiales</taxon>
        <taxon>Rhizobiaceae</taxon>
        <taxon>Rhizobium/Agrobacterium group</taxon>
        <taxon>Rhizobium</taxon>
    </lineage>
</organism>
<dbReference type="PRINTS" id="PR00952">
    <property type="entry name" value="TYPE3IMQPROT"/>
</dbReference>
<evidence type="ECO:0000256" key="7">
    <source>
        <dbReference type="ARBA" id="ARBA00023136"/>
    </source>
</evidence>
<evidence type="ECO:0000256" key="8">
    <source>
        <dbReference type="ARBA" id="ARBA00023143"/>
    </source>
</evidence>
<evidence type="ECO:0000256" key="9">
    <source>
        <dbReference type="RuleBase" id="RU364090"/>
    </source>
</evidence>
<comment type="caution">
    <text evidence="10">The sequence shown here is derived from an EMBL/GenBank/DDBJ whole genome shotgun (WGS) entry which is preliminary data.</text>
</comment>
<gene>
    <name evidence="9" type="primary">fliQ</name>
    <name evidence="10" type="ORF">GGQ72_001782</name>
</gene>
<comment type="subcellular location">
    <subcellularLocation>
        <location evidence="1 9">Cell membrane</location>
        <topology evidence="1">Multi-pass membrane protein</topology>
    </subcellularLocation>
    <subcellularLocation>
        <location evidence="9">Bacterial flagellum basal body</location>
    </subcellularLocation>
</comment>
<dbReference type="Proteomes" id="UP000519897">
    <property type="component" value="Unassembled WGS sequence"/>
</dbReference>
<keyword evidence="5 9" id="KW-0812">Transmembrane</keyword>
<dbReference type="Pfam" id="PF01313">
    <property type="entry name" value="Bac_export_3"/>
    <property type="match status" value="1"/>
</dbReference>
<dbReference type="AlphaFoldDB" id="A0A7W6LFB0"/>
<reference evidence="10 11" key="1">
    <citation type="submission" date="2020-08" db="EMBL/GenBank/DDBJ databases">
        <title>Genomic Encyclopedia of Type Strains, Phase IV (KMG-IV): sequencing the most valuable type-strain genomes for metagenomic binning, comparative biology and taxonomic classification.</title>
        <authorList>
            <person name="Goeker M."/>
        </authorList>
    </citation>
    <scope>NUCLEOTIDE SEQUENCE [LARGE SCALE GENOMIC DNA]</scope>
    <source>
        <strain evidence="10 11">DSM 29514</strain>
    </source>
</reference>
<comment type="function">
    <text evidence="9">Role in flagellar biosynthesis.</text>
</comment>
<dbReference type="NCBIfam" id="TIGR01402">
    <property type="entry name" value="fliQ"/>
    <property type="match status" value="1"/>
</dbReference>
<comment type="similarity">
    <text evidence="2 9">Belongs to the FliQ/MopD/SpaQ family.</text>
</comment>
<evidence type="ECO:0000256" key="1">
    <source>
        <dbReference type="ARBA" id="ARBA00004651"/>
    </source>
</evidence>
<dbReference type="PANTHER" id="PTHR34040">
    <property type="entry name" value="FLAGELLAR BIOSYNTHETIC PROTEIN FLIQ"/>
    <property type="match status" value="1"/>
</dbReference>
<keyword evidence="10" id="KW-0282">Flagellum</keyword>
<dbReference type="NCBIfam" id="NF004671">
    <property type="entry name" value="PRK06010.1"/>
    <property type="match status" value="1"/>
</dbReference>
<keyword evidence="11" id="KW-1185">Reference proteome</keyword>
<dbReference type="InterPro" id="IPR006305">
    <property type="entry name" value="FliQ"/>
</dbReference>
<feature type="transmembrane region" description="Helical" evidence="9">
    <location>
        <begin position="49"/>
        <end position="69"/>
    </location>
</feature>
<evidence type="ECO:0000256" key="6">
    <source>
        <dbReference type="ARBA" id="ARBA00022989"/>
    </source>
</evidence>
<feature type="transmembrane region" description="Helical" evidence="9">
    <location>
        <begin position="12"/>
        <end position="37"/>
    </location>
</feature>
<keyword evidence="6 9" id="KW-1133">Transmembrane helix</keyword>
<keyword evidence="4 9" id="KW-1003">Cell membrane</keyword>
<dbReference type="PANTHER" id="PTHR34040:SF2">
    <property type="entry name" value="FLAGELLAR BIOSYNTHETIC PROTEIN FLIQ"/>
    <property type="match status" value="1"/>
</dbReference>
<evidence type="ECO:0000313" key="10">
    <source>
        <dbReference type="EMBL" id="MBB4143283.1"/>
    </source>
</evidence>
<proteinExistence type="inferred from homology"/>
<name>A0A7W6LFB0_9HYPH</name>
<evidence type="ECO:0000256" key="5">
    <source>
        <dbReference type="ARBA" id="ARBA00022692"/>
    </source>
</evidence>
<dbReference type="RefSeq" id="WP_062555374.1">
    <property type="nucleotide sequence ID" value="NZ_CP049250.1"/>
</dbReference>
<keyword evidence="10" id="KW-0969">Cilium</keyword>
<evidence type="ECO:0000313" key="11">
    <source>
        <dbReference type="Proteomes" id="UP000519897"/>
    </source>
</evidence>
<evidence type="ECO:0000256" key="3">
    <source>
        <dbReference type="ARBA" id="ARBA00021718"/>
    </source>
</evidence>
<dbReference type="EMBL" id="JACIEC010000001">
    <property type="protein sequence ID" value="MBB4143283.1"/>
    <property type="molecule type" value="Genomic_DNA"/>
</dbReference>
<accession>A0A7W6LFB0</accession>
<dbReference type="GO" id="GO:0005886">
    <property type="term" value="C:plasma membrane"/>
    <property type="evidence" value="ECO:0007669"/>
    <property type="project" value="UniProtKB-SubCell"/>
</dbReference>
<protein>
    <recommendedName>
        <fullName evidence="3 9">Flagellar biosynthetic protein FliQ</fullName>
    </recommendedName>
</protein>
<keyword evidence="10" id="KW-0966">Cell projection</keyword>
<keyword evidence="7 9" id="KW-0472">Membrane</keyword>
<dbReference type="GO" id="GO:0009425">
    <property type="term" value="C:bacterial-type flagellum basal body"/>
    <property type="evidence" value="ECO:0007669"/>
    <property type="project" value="UniProtKB-SubCell"/>
</dbReference>
<dbReference type="InterPro" id="IPR002191">
    <property type="entry name" value="Bac_export_3"/>
</dbReference>
<evidence type="ECO:0000256" key="2">
    <source>
        <dbReference type="ARBA" id="ARBA00006156"/>
    </source>
</evidence>
<sequence>MNEADALEIMQAAMRTVLIAAGPAVLAGMLVGVIIAFIQALTQIQEMTLTFVPKIVAILLCCGLAAPFIGSQINLFAELVFSRVQSGF</sequence>
<evidence type="ECO:0000256" key="4">
    <source>
        <dbReference type="ARBA" id="ARBA00022475"/>
    </source>
</evidence>
<keyword evidence="8 9" id="KW-0975">Bacterial flagellum</keyword>
<dbReference type="GO" id="GO:0044780">
    <property type="term" value="P:bacterial-type flagellum assembly"/>
    <property type="evidence" value="ECO:0007669"/>
    <property type="project" value="InterPro"/>
</dbReference>